<gene>
    <name evidence="7" type="ORF">JOC77_000870</name>
</gene>
<dbReference type="PIRSF" id="PIRSF005690">
    <property type="entry name" value="GerBA"/>
    <property type="match status" value="1"/>
</dbReference>
<dbReference type="Proteomes" id="UP000823486">
    <property type="component" value="Unassembled WGS sequence"/>
</dbReference>
<keyword evidence="8" id="KW-1185">Reference proteome</keyword>
<feature type="region of interest" description="Disordered" evidence="5">
    <location>
        <begin position="506"/>
        <end position="526"/>
    </location>
</feature>
<reference evidence="7 8" key="1">
    <citation type="submission" date="2021-01" db="EMBL/GenBank/DDBJ databases">
        <title>Genomic Encyclopedia of Type Strains, Phase IV (KMG-IV): sequencing the most valuable type-strain genomes for metagenomic binning, comparative biology and taxonomic classification.</title>
        <authorList>
            <person name="Goeker M."/>
        </authorList>
    </citation>
    <scope>NUCLEOTIDE SEQUENCE [LARGE SCALE GENOMIC DNA]</scope>
    <source>
        <strain evidence="7 8">DSM 105482</strain>
    </source>
</reference>
<feature type="transmembrane region" description="Helical" evidence="6">
    <location>
        <begin position="435"/>
        <end position="459"/>
    </location>
</feature>
<evidence type="ECO:0000256" key="6">
    <source>
        <dbReference type="SAM" id="Phobius"/>
    </source>
</evidence>
<comment type="subcellular location">
    <subcellularLocation>
        <location evidence="4">Cell membrane</location>
    </subcellularLocation>
    <subcellularLocation>
        <location evidence="1">Membrane</location>
        <topology evidence="1">Multi-pass membrane protein</topology>
    </subcellularLocation>
</comment>
<accession>A0ABS2QEP4</accession>
<keyword evidence="6" id="KW-1133">Transmembrane helix</keyword>
<evidence type="ECO:0000256" key="1">
    <source>
        <dbReference type="ARBA" id="ARBA00004141"/>
    </source>
</evidence>
<dbReference type="EMBL" id="JAFBFI010000002">
    <property type="protein sequence ID" value="MBM7691465.1"/>
    <property type="molecule type" value="Genomic_DNA"/>
</dbReference>
<name>A0ABS2QEP4_9BACI</name>
<dbReference type="Pfam" id="PF03323">
    <property type="entry name" value="GerA"/>
    <property type="match status" value="1"/>
</dbReference>
<evidence type="ECO:0000256" key="4">
    <source>
        <dbReference type="PIRNR" id="PIRNR005690"/>
    </source>
</evidence>
<evidence type="ECO:0000313" key="7">
    <source>
        <dbReference type="EMBL" id="MBM7691465.1"/>
    </source>
</evidence>
<evidence type="ECO:0000313" key="8">
    <source>
        <dbReference type="Proteomes" id="UP000823486"/>
    </source>
</evidence>
<dbReference type="PANTHER" id="PTHR22550:SF5">
    <property type="entry name" value="LEUCINE ZIPPER PROTEIN 4"/>
    <property type="match status" value="1"/>
</dbReference>
<evidence type="ECO:0000256" key="5">
    <source>
        <dbReference type="SAM" id="MobiDB-lite"/>
    </source>
</evidence>
<protein>
    <submittedName>
        <fullName evidence="7">Spore germination protein KA</fullName>
    </submittedName>
</protein>
<feature type="transmembrane region" description="Helical" evidence="6">
    <location>
        <begin position="309"/>
        <end position="331"/>
    </location>
</feature>
<proteinExistence type="inferred from homology"/>
<dbReference type="InterPro" id="IPR050768">
    <property type="entry name" value="UPF0353/GerABKA_families"/>
</dbReference>
<keyword evidence="3 4" id="KW-0472">Membrane</keyword>
<comment type="caution">
    <text evidence="7">The sequence shown here is derived from an EMBL/GenBank/DDBJ whole genome shotgun (WGS) entry which is preliminary data.</text>
</comment>
<keyword evidence="6" id="KW-0812">Transmembrane</keyword>
<organism evidence="7 8">
    <name type="scientific">Peribacillus deserti</name>
    <dbReference type="NCBI Taxonomy" id="673318"/>
    <lineage>
        <taxon>Bacteria</taxon>
        <taxon>Bacillati</taxon>
        <taxon>Bacillota</taxon>
        <taxon>Bacilli</taxon>
        <taxon>Bacillales</taxon>
        <taxon>Bacillaceae</taxon>
        <taxon>Peribacillus</taxon>
    </lineage>
</organism>
<sequence>MPFRMFRKENTGSNMEKLNGPANENIMTYNLPELKEVIKYEFANTADLKVVHIQVKAAEMALFYLESMVDIKSLKEMTAKMMEDSSETSTKLEDSSDLKLFFSNSFGLTKIESMQSKDNLIQALVRGSLVIAAEGIDIMSLPLPNTEKRSIEEPTSERVIRGPKDGFTESLATNVSLIRRRILNPKLCFEEFTLGENTGTLTYIGYINGLANEDIVKEVKDRIKRIKTDSVLGSGNIEELIADKTATLFPLALNTERPDRVAAKLLEGKIVIIVDGTPFSLLVPAVFNDFFQAAEDYYQPYFMASFLRFIRYLCFMIGLLIPSFYVAAITYHHELIPTQFLLALISQRDGIPFPAMVEVLIMEVTFEILREAAIRTPKHIGQMVSIVGALVIGQAAAESGIISNVMIIIVSITAITNFVSPIYTFGAASRLLRFLLIFAASILGLYGILLVMILIVAHLCSLRSFGIPYLSPVAPFILEDQNDVFFRFPFWAKKNNPLYLYTNEEMQAASPDSPSPPTMTQGREKQ</sequence>
<feature type="transmembrane region" description="Helical" evidence="6">
    <location>
        <begin position="403"/>
        <end position="423"/>
    </location>
</feature>
<evidence type="ECO:0000256" key="2">
    <source>
        <dbReference type="ARBA" id="ARBA00005278"/>
    </source>
</evidence>
<dbReference type="InterPro" id="IPR004995">
    <property type="entry name" value="Spore_Ger"/>
</dbReference>
<comment type="similarity">
    <text evidence="2 4">Belongs to the GerABKA family.</text>
</comment>
<dbReference type="PANTHER" id="PTHR22550">
    <property type="entry name" value="SPORE GERMINATION PROTEIN"/>
    <property type="match status" value="1"/>
</dbReference>
<evidence type="ECO:0000256" key="3">
    <source>
        <dbReference type="ARBA" id="ARBA00023136"/>
    </source>
</evidence>
<dbReference type="RefSeq" id="WP_204538994.1">
    <property type="nucleotide sequence ID" value="NZ_JAFBFI010000002.1"/>
</dbReference>